<dbReference type="Pfam" id="PF00702">
    <property type="entry name" value="Hydrolase"/>
    <property type="match status" value="1"/>
</dbReference>
<dbReference type="EMBL" id="BAAAYL010000001">
    <property type="protein sequence ID" value="GAA3372807.1"/>
    <property type="molecule type" value="Genomic_DNA"/>
</dbReference>
<keyword evidence="1" id="KW-0378">Hydrolase</keyword>
<evidence type="ECO:0000313" key="2">
    <source>
        <dbReference type="Proteomes" id="UP001499990"/>
    </source>
</evidence>
<evidence type="ECO:0000313" key="1">
    <source>
        <dbReference type="EMBL" id="GAA3372807.1"/>
    </source>
</evidence>
<dbReference type="PANTHER" id="PTHR43434:SF1">
    <property type="entry name" value="PHOSPHOGLYCOLATE PHOSPHATASE"/>
    <property type="match status" value="1"/>
</dbReference>
<reference evidence="2" key="1">
    <citation type="journal article" date="2019" name="Int. J. Syst. Evol. Microbiol.">
        <title>The Global Catalogue of Microorganisms (GCM) 10K type strain sequencing project: providing services to taxonomists for standard genome sequencing and annotation.</title>
        <authorList>
            <consortium name="The Broad Institute Genomics Platform"/>
            <consortium name="The Broad Institute Genome Sequencing Center for Infectious Disease"/>
            <person name="Wu L."/>
            <person name="Ma J."/>
        </authorList>
    </citation>
    <scope>NUCLEOTIDE SEQUENCE [LARGE SCALE GENOMIC DNA]</scope>
    <source>
        <strain evidence="2">JCM 9651</strain>
    </source>
</reference>
<dbReference type="NCBIfam" id="TIGR01509">
    <property type="entry name" value="HAD-SF-IA-v3"/>
    <property type="match status" value="1"/>
</dbReference>
<gene>
    <name evidence="1" type="ORF">GCM10020367_29840</name>
</gene>
<dbReference type="Gene3D" id="3.40.50.1000">
    <property type="entry name" value="HAD superfamily/HAD-like"/>
    <property type="match status" value="1"/>
</dbReference>
<sequence>MRPSTDSLPLTLRHALARAECVILDFDGPICRLFAGLAAPGIAAELQLLAEKHGQALPELEGNPDPLAVLRGYAWALGPCALVDEQRELLDTREVEAAQGAEPTPGAAEFMKLWHETGRPLAIASNNCAPAIRSYLLRESLSGLVEEPLIVGRYQDVARMKPDPASLLQVLDTAGVAPEHGLMIGDALTDLQAARAVGATFVGYHRKPSKRGLLAEAGADFVVDGVEELAAAVSENGPLP</sequence>
<dbReference type="GO" id="GO:0016787">
    <property type="term" value="F:hydrolase activity"/>
    <property type="evidence" value="ECO:0007669"/>
    <property type="project" value="UniProtKB-KW"/>
</dbReference>
<accession>A0ABP6SBW2</accession>
<dbReference type="PANTHER" id="PTHR43434">
    <property type="entry name" value="PHOSPHOGLYCOLATE PHOSPHATASE"/>
    <property type="match status" value="1"/>
</dbReference>
<dbReference type="Proteomes" id="UP001499990">
    <property type="component" value="Unassembled WGS sequence"/>
</dbReference>
<proteinExistence type="predicted"/>
<dbReference type="InterPro" id="IPR050155">
    <property type="entry name" value="HAD-like_hydrolase_sf"/>
</dbReference>
<dbReference type="RefSeq" id="WP_345037557.1">
    <property type="nucleotide sequence ID" value="NZ_BAAAYL010000001.1"/>
</dbReference>
<name>A0ABP6SBW2_9ACTN</name>
<dbReference type="InterPro" id="IPR036412">
    <property type="entry name" value="HAD-like_sf"/>
</dbReference>
<dbReference type="SUPFAM" id="SSF56784">
    <property type="entry name" value="HAD-like"/>
    <property type="match status" value="1"/>
</dbReference>
<keyword evidence="2" id="KW-1185">Reference proteome</keyword>
<organism evidence="1 2">
    <name type="scientific">Streptomyces sannanensis</name>
    <dbReference type="NCBI Taxonomy" id="285536"/>
    <lineage>
        <taxon>Bacteria</taxon>
        <taxon>Bacillati</taxon>
        <taxon>Actinomycetota</taxon>
        <taxon>Actinomycetes</taxon>
        <taxon>Kitasatosporales</taxon>
        <taxon>Streptomycetaceae</taxon>
        <taxon>Streptomyces</taxon>
    </lineage>
</organism>
<protein>
    <submittedName>
        <fullName evidence="1">HAD family hydrolase</fullName>
    </submittedName>
</protein>
<dbReference type="InterPro" id="IPR006439">
    <property type="entry name" value="HAD-SF_hydro_IA"/>
</dbReference>
<comment type="caution">
    <text evidence="1">The sequence shown here is derived from an EMBL/GenBank/DDBJ whole genome shotgun (WGS) entry which is preliminary data.</text>
</comment>
<dbReference type="InterPro" id="IPR023214">
    <property type="entry name" value="HAD_sf"/>
</dbReference>